<gene>
    <name evidence="3" type="ORF">DP107_09330</name>
</gene>
<dbReference type="InterPro" id="IPR000073">
    <property type="entry name" value="AB_hydrolase_1"/>
</dbReference>
<evidence type="ECO:0000313" key="4">
    <source>
        <dbReference type="Proteomes" id="UP000319894"/>
    </source>
</evidence>
<dbReference type="Pfam" id="PF00561">
    <property type="entry name" value="Abhydrolase_1"/>
    <property type="match status" value="1"/>
</dbReference>
<reference evidence="3 4" key="1">
    <citation type="submission" date="2018-06" db="EMBL/GenBank/DDBJ databases">
        <title>Natronomonas sp. F16-60 a new haloarchaeon isolated from a solar saltern of Isla Cristina, Huelva, Spain.</title>
        <authorList>
            <person name="Duran-Viseras A."/>
            <person name="Sanchez-Porro C."/>
            <person name="Ventosa A."/>
        </authorList>
    </citation>
    <scope>NUCLEOTIDE SEQUENCE [LARGE SCALE GENOMIC DNA]</scope>
    <source>
        <strain evidence="3 4">F16-60</strain>
    </source>
</reference>
<dbReference type="EMBL" id="QMDX01000004">
    <property type="protein sequence ID" value="TSD14427.1"/>
    <property type="molecule type" value="Genomic_DNA"/>
</dbReference>
<dbReference type="SUPFAM" id="SSF53474">
    <property type="entry name" value="alpha/beta-Hydrolases"/>
    <property type="match status" value="1"/>
</dbReference>
<evidence type="ECO:0000313" key="3">
    <source>
        <dbReference type="EMBL" id="TSD14427.1"/>
    </source>
</evidence>
<dbReference type="Gene3D" id="3.40.50.1820">
    <property type="entry name" value="alpha/beta hydrolase"/>
    <property type="match status" value="1"/>
</dbReference>
<evidence type="ECO:0000259" key="2">
    <source>
        <dbReference type="Pfam" id="PF00561"/>
    </source>
</evidence>
<dbReference type="PRINTS" id="PR00412">
    <property type="entry name" value="EPOXHYDRLASE"/>
</dbReference>
<dbReference type="InParanoid" id="A0A554NAJ9"/>
<organism evidence="3 4">
    <name type="scientific">Haloglomus irregulare</name>
    <dbReference type="NCBI Taxonomy" id="2234134"/>
    <lineage>
        <taxon>Archaea</taxon>
        <taxon>Methanobacteriati</taxon>
        <taxon>Methanobacteriota</taxon>
        <taxon>Stenosarchaea group</taxon>
        <taxon>Halobacteria</taxon>
        <taxon>Halobacteriales</taxon>
        <taxon>Natronomonadaceae</taxon>
        <taxon>Haloglomus</taxon>
    </lineage>
</organism>
<keyword evidence="1" id="KW-0378">Hydrolase</keyword>
<feature type="domain" description="AB hydrolase-1" evidence="2">
    <location>
        <begin position="70"/>
        <end position="348"/>
    </location>
</feature>
<comment type="caution">
    <text evidence="3">The sequence shown here is derived from an EMBL/GenBank/DDBJ whole genome shotgun (WGS) entry which is preliminary data.</text>
</comment>
<dbReference type="InterPro" id="IPR029058">
    <property type="entry name" value="AB_hydrolase_fold"/>
</dbReference>
<dbReference type="InterPro" id="IPR000639">
    <property type="entry name" value="Epox_hydrolase-like"/>
</dbReference>
<protein>
    <recommendedName>
        <fullName evidence="2">AB hydrolase-1 domain-containing protein</fullName>
    </recommendedName>
</protein>
<dbReference type="Proteomes" id="UP000319894">
    <property type="component" value="Unassembled WGS sequence"/>
</dbReference>
<dbReference type="GO" id="GO:0016787">
    <property type="term" value="F:hydrolase activity"/>
    <property type="evidence" value="ECO:0007669"/>
    <property type="project" value="UniProtKB-KW"/>
</dbReference>
<name>A0A554NAJ9_9EURY</name>
<keyword evidence="4" id="KW-1185">Reference proteome</keyword>
<evidence type="ECO:0000256" key="1">
    <source>
        <dbReference type="ARBA" id="ARBA00022801"/>
    </source>
</evidence>
<proteinExistence type="predicted"/>
<dbReference type="AlphaFoldDB" id="A0A554NAJ9"/>
<sequence>MSRGARVTTEPGDSPVTAIPDDYAPVGAGAWFDLAEGHDAGKKLFFWDVVLTAGGLVPTAETSVAVPDLPVVLFVHGNPECSYAYRNVVRALRERAVSGDLSPPVRLVAVDHVGFGLSDRATHEAVPMDHAGNLDEFVTALDLRDVTLVVHDWGGPIGVGALLEAPDRVTGLVVCNSTVFPMPFVGPTFDDYPIDWLPWADFPRVTPDRFWPAVASYAVFRRPAGAYRVLADLLRYLVRVEGLGRVPDHERAARRVYYQQFDDTWNTRASKRLVRQTRYWGHGNTFEDSELGTRNTTRFYRRINGRLPGAWGPAGREVDVELVFGGWDPLAKVPVLDQWAGALPQAEGHMTVLEGVSYFVEEERPGRVARAVVDAGGF</sequence>
<accession>A0A554NAJ9</accession>
<dbReference type="PANTHER" id="PTHR43329">
    <property type="entry name" value="EPOXIDE HYDROLASE"/>
    <property type="match status" value="1"/>
</dbReference>